<feature type="transmembrane region" description="Helical" evidence="9">
    <location>
        <begin position="123"/>
        <end position="142"/>
    </location>
</feature>
<dbReference type="SUPFAM" id="SSF56317">
    <property type="entry name" value="Carbon-nitrogen hydrolase"/>
    <property type="match status" value="1"/>
</dbReference>
<dbReference type="GO" id="GO:0016410">
    <property type="term" value="F:N-acyltransferase activity"/>
    <property type="evidence" value="ECO:0007669"/>
    <property type="project" value="InterPro"/>
</dbReference>
<dbReference type="PANTHER" id="PTHR38686:SF1">
    <property type="entry name" value="APOLIPOPROTEIN N-ACYLTRANSFERASE"/>
    <property type="match status" value="1"/>
</dbReference>
<dbReference type="InterPro" id="IPR004563">
    <property type="entry name" value="Apolipo_AcylTrfase"/>
</dbReference>
<evidence type="ECO:0000256" key="9">
    <source>
        <dbReference type="SAM" id="Phobius"/>
    </source>
</evidence>
<keyword evidence="5 9" id="KW-0812">Transmembrane</keyword>
<evidence type="ECO:0000256" key="7">
    <source>
        <dbReference type="ARBA" id="ARBA00023136"/>
    </source>
</evidence>
<evidence type="ECO:0000313" key="11">
    <source>
        <dbReference type="EMBL" id="PZR31769.1"/>
    </source>
</evidence>
<keyword evidence="8 11" id="KW-0012">Acyltransferase</keyword>
<feature type="non-terminal residue" evidence="11">
    <location>
        <position position="447"/>
    </location>
</feature>
<organism evidence="11 12">
    <name type="scientific">Caulobacter segnis</name>
    <dbReference type="NCBI Taxonomy" id="88688"/>
    <lineage>
        <taxon>Bacteria</taxon>
        <taxon>Pseudomonadati</taxon>
        <taxon>Pseudomonadota</taxon>
        <taxon>Alphaproteobacteria</taxon>
        <taxon>Caulobacterales</taxon>
        <taxon>Caulobacteraceae</taxon>
        <taxon>Caulobacter</taxon>
    </lineage>
</organism>
<evidence type="ECO:0000256" key="8">
    <source>
        <dbReference type="ARBA" id="ARBA00023315"/>
    </source>
</evidence>
<keyword evidence="6 9" id="KW-1133">Transmembrane helix</keyword>
<dbReference type="PANTHER" id="PTHR38686">
    <property type="entry name" value="APOLIPOPROTEIN N-ACYLTRANSFERASE"/>
    <property type="match status" value="1"/>
</dbReference>
<dbReference type="RefSeq" id="WP_304281195.1">
    <property type="nucleotide sequence ID" value="NZ_QFQZ01000077.1"/>
</dbReference>
<evidence type="ECO:0000256" key="2">
    <source>
        <dbReference type="ARBA" id="ARBA00010065"/>
    </source>
</evidence>
<dbReference type="HAMAP" id="MF_01148">
    <property type="entry name" value="Lnt"/>
    <property type="match status" value="1"/>
</dbReference>
<protein>
    <submittedName>
        <fullName evidence="11">Apolipoprotein N-acyltransferase</fullName>
    </submittedName>
</protein>
<comment type="similarity">
    <text evidence="2">Belongs to the CN hydrolase family. Apolipoprotein N-acyltransferase subfamily.</text>
</comment>
<dbReference type="NCBIfam" id="TIGR00546">
    <property type="entry name" value="lnt"/>
    <property type="match status" value="1"/>
</dbReference>
<evidence type="ECO:0000313" key="12">
    <source>
        <dbReference type="Proteomes" id="UP000249393"/>
    </source>
</evidence>
<accession>A0A2W5UVM6</accession>
<keyword evidence="3" id="KW-1003">Cell membrane</keyword>
<reference evidence="11 12" key="1">
    <citation type="submission" date="2017-08" db="EMBL/GenBank/DDBJ databases">
        <title>Infants hospitalized years apart are colonized by the same room-sourced microbial strains.</title>
        <authorList>
            <person name="Brooks B."/>
            <person name="Olm M.R."/>
            <person name="Firek B.A."/>
            <person name="Baker R."/>
            <person name="Thomas B.C."/>
            <person name="Morowitz M.J."/>
            <person name="Banfield J.F."/>
        </authorList>
    </citation>
    <scope>NUCLEOTIDE SEQUENCE [LARGE SCALE GENOMIC DNA]</scope>
    <source>
        <strain evidence="11">S2_003_000_R2_4</strain>
    </source>
</reference>
<dbReference type="PROSITE" id="PS50263">
    <property type="entry name" value="CN_HYDROLASE"/>
    <property type="match status" value="1"/>
</dbReference>
<comment type="caution">
    <text evidence="11">The sequence shown here is derived from an EMBL/GenBank/DDBJ whole genome shotgun (WGS) entry which is preliminary data.</text>
</comment>
<keyword evidence="11" id="KW-0449">Lipoprotein</keyword>
<keyword evidence="4 11" id="KW-0808">Transferase</keyword>
<dbReference type="EMBL" id="QFQZ01000077">
    <property type="protein sequence ID" value="PZR31769.1"/>
    <property type="molecule type" value="Genomic_DNA"/>
</dbReference>
<evidence type="ECO:0000256" key="4">
    <source>
        <dbReference type="ARBA" id="ARBA00022679"/>
    </source>
</evidence>
<dbReference type="GO" id="GO:0005886">
    <property type="term" value="C:plasma membrane"/>
    <property type="evidence" value="ECO:0007669"/>
    <property type="project" value="UniProtKB-SubCell"/>
</dbReference>
<feature type="transmembrane region" description="Helical" evidence="9">
    <location>
        <begin position="162"/>
        <end position="185"/>
    </location>
</feature>
<dbReference type="Gene3D" id="3.60.110.10">
    <property type="entry name" value="Carbon-nitrogen hydrolase"/>
    <property type="match status" value="1"/>
</dbReference>
<evidence type="ECO:0000256" key="6">
    <source>
        <dbReference type="ARBA" id="ARBA00022989"/>
    </source>
</evidence>
<name>A0A2W5UVM6_9CAUL</name>
<evidence type="ECO:0000259" key="10">
    <source>
        <dbReference type="PROSITE" id="PS50263"/>
    </source>
</evidence>
<proteinExistence type="inferred from homology"/>
<dbReference type="Proteomes" id="UP000249393">
    <property type="component" value="Unassembled WGS sequence"/>
</dbReference>
<dbReference type="InterPro" id="IPR036526">
    <property type="entry name" value="C-N_Hydrolase_sf"/>
</dbReference>
<evidence type="ECO:0000256" key="3">
    <source>
        <dbReference type="ARBA" id="ARBA00022475"/>
    </source>
</evidence>
<dbReference type="InterPro" id="IPR045378">
    <property type="entry name" value="LNT_N"/>
</dbReference>
<dbReference type="CDD" id="cd07571">
    <property type="entry name" value="ALP_N-acyl_transferase"/>
    <property type="match status" value="1"/>
</dbReference>
<dbReference type="Pfam" id="PF20154">
    <property type="entry name" value="LNT_N"/>
    <property type="match status" value="1"/>
</dbReference>
<dbReference type="GO" id="GO:0042158">
    <property type="term" value="P:lipoprotein biosynthetic process"/>
    <property type="evidence" value="ECO:0007669"/>
    <property type="project" value="InterPro"/>
</dbReference>
<keyword evidence="7 9" id="KW-0472">Membrane</keyword>
<feature type="transmembrane region" description="Helical" evidence="9">
    <location>
        <begin position="92"/>
        <end position="116"/>
    </location>
</feature>
<dbReference type="Pfam" id="PF00795">
    <property type="entry name" value="CN_hydrolase"/>
    <property type="match status" value="1"/>
</dbReference>
<dbReference type="InterPro" id="IPR003010">
    <property type="entry name" value="C-N_Hydrolase"/>
</dbReference>
<comment type="subcellular location">
    <subcellularLocation>
        <location evidence="1">Cell membrane</location>
        <topology evidence="1">Multi-pass membrane protein</topology>
    </subcellularLocation>
</comment>
<gene>
    <name evidence="11" type="primary">lnt</name>
    <name evidence="11" type="ORF">DI526_18740</name>
</gene>
<evidence type="ECO:0000256" key="5">
    <source>
        <dbReference type="ARBA" id="ARBA00022692"/>
    </source>
</evidence>
<evidence type="ECO:0000256" key="1">
    <source>
        <dbReference type="ARBA" id="ARBA00004651"/>
    </source>
</evidence>
<dbReference type="AlphaFoldDB" id="A0A2W5UVM6"/>
<feature type="transmembrane region" description="Helical" evidence="9">
    <location>
        <begin position="197"/>
        <end position="217"/>
    </location>
</feature>
<feature type="transmembrane region" description="Helical" evidence="9">
    <location>
        <begin position="61"/>
        <end position="80"/>
    </location>
</feature>
<feature type="domain" description="CN hydrolase" evidence="10">
    <location>
        <begin position="232"/>
        <end position="447"/>
    </location>
</feature>
<sequence length="447" mass="48191">MIGWSRLRQRAWSGPLLALAAGLAAALAHPPFGVLPGLLGYALLLHLLDTAVEARPLRSAFWRGWLAGVGYFGLGTWWIGEAFMVDAANQGWMAPFAVAAMAAGLALFWGLAGLVYRLARPAGAWRVLTFAGAFAALEWARGHVLTGFPWNLPGETWRAGSAPSQAAALVGAYGLTWITLAIAAAPAVWREGRGGRLALACAAVGLGGLYGYGAWALHRPVLQEPPISVRIVQADIQQDAKWDAARFAQILRAYTSLTAKPYAGRPTDLVIWPEGALPAAINDYLAPGTWVRQAILDSVQPGQTLLIGGYRYEGPIDRPVYYNSLIALRRTATDLELVGVYDKHRLVPFGEYLPAEAFLTRIGFKSLAHLGDGFATGPRPAPLRVTPTLLVQPLICYESLFPGLARSDRDVRALINISNDAWFGVTSGPLQHLNLASYRAIERSTPL</sequence>